<dbReference type="InterPro" id="IPR007267">
    <property type="entry name" value="GtrA_DPMS_TM"/>
</dbReference>
<evidence type="ECO:0000256" key="3">
    <source>
        <dbReference type="ARBA" id="ARBA00022692"/>
    </source>
</evidence>
<feature type="transmembrane region" description="Helical" evidence="6">
    <location>
        <begin position="12"/>
        <end position="34"/>
    </location>
</feature>
<dbReference type="Pfam" id="PF04138">
    <property type="entry name" value="GtrA_DPMS_TM"/>
    <property type="match status" value="1"/>
</dbReference>
<evidence type="ECO:0000313" key="9">
    <source>
        <dbReference type="Proteomes" id="UP000254186"/>
    </source>
</evidence>
<keyword evidence="5 6" id="KW-0472">Membrane</keyword>
<evidence type="ECO:0000256" key="6">
    <source>
        <dbReference type="SAM" id="Phobius"/>
    </source>
</evidence>
<evidence type="ECO:0000256" key="2">
    <source>
        <dbReference type="ARBA" id="ARBA00009399"/>
    </source>
</evidence>
<dbReference type="GO" id="GO:0000271">
    <property type="term" value="P:polysaccharide biosynthetic process"/>
    <property type="evidence" value="ECO:0007669"/>
    <property type="project" value="InterPro"/>
</dbReference>
<protein>
    <submittedName>
        <fullName evidence="8">GtrA-like protein</fullName>
    </submittedName>
</protein>
<keyword evidence="4 6" id="KW-1133">Transmembrane helix</keyword>
<proteinExistence type="inferred from homology"/>
<dbReference type="GO" id="GO:0005886">
    <property type="term" value="C:plasma membrane"/>
    <property type="evidence" value="ECO:0007669"/>
    <property type="project" value="TreeGrafter"/>
</dbReference>
<feature type="domain" description="GtrA/DPMS transmembrane" evidence="7">
    <location>
        <begin position="9"/>
        <end position="120"/>
    </location>
</feature>
<feature type="transmembrane region" description="Helical" evidence="6">
    <location>
        <begin position="96"/>
        <end position="115"/>
    </location>
</feature>
<evidence type="ECO:0000256" key="4">
    <source>
        <dbReference type="ARBA" id="ARBA00022989"/>
    </source>
</evidence>
<keyword evidence="3 6" id="KW-0812">Transmembrane</keyword>
<dbReference type="EMBL" id="UGHY01000002">
    <property type="protein sequence ID" value="STP05499.1"/>
    <property type="molecule type" value="Genomic_DNA"/>
</dbReference>
<evidence type="ECO:0000313" key="8">
    <source>
        <dbReference type="EMBL" id="STP05499.1"/>
    </source>
</evidence>
<feature type="transmembrane region" description="Helical" evidence="6">
    <location>
        <begin position="71"/>
        <end position="90"/>
    </location>
</feature>
<dbReference type="Proteomes" id="UP000254186">
    <property type="component" value="Unassembled WGS sequence"/>
</dbReference>
<comment type="subcellular location">
    <subcellularLocation>
        <location evidence="1">Membrane</location>
        <topology evidence="1">Multi-pass membrane protein</topology>
    </subcellularLocation>
</comment>
<name>A0A377JIB7_HAEPA</name>
<dbReference type="AlphaFoldDB" id="A0A377JIB7"/>
<reference evidence="8 9" key="1">
    <citation type="submission" date="2018-06" db="EMBL/GenBank/DDBJ databases">
        <authorList>
            <consortium name="Pathogen Informatics"/>
            <person name="Doyle S."/>
        </authorList>
    </citation>
    <scope>NUCLEOTIDE SEQUENCE [LARGE SCALE GENOMIC DNA]</scope>
    <source>
        <strain evidence="8 9">NCTC10672</strain>
    </source>
</reference>
<accession>A0A377JIB7</accession>
<organism evidence="8 9">
    <name type="scientific">Haemophilus parainfluenzae</name>
    <dbReference type="NCBI Taxonomy" id="729"/>
    <lineage>
        <taxon>Bacteria</taxon>
        <taxon>Pseudomonadati</taxon>
        <taxon>Pseudomonadota</taxon>
        <taxon>Gammaproteobacteria</taxon>
        <taxon>Pasteurellales</taxon>
        <taxon>Pasteurellaceae</taxon>
        <taxon>Haemophilus</taxon>
    </lineage>
</organism>
<evidence type="ECO:0000256" key="1">
    <source>
        <dbReference type="ARBA" id="ARBA00004141"/>
    </source>
</evidence>
<dbReference type="PANTHER" id="PTHR38459">
    <property type="entry name" value="PROPHAGE BACTOPRENOL-LINKED GLUCOSE TRANSLOCASE HOMOLOG"/>
    <property type="match status" value="1"/>
</dbReference>
<evidence type="ECO:0000259" key="7">
    <source>
        <dbReference type="Pfam" id="PF04138"/>
    </source>
</evidence>
<evidence type="ECO:0000256" key="5">
    <source>
        <dbReference type="ARBA" id="ARBA00023136"/>
    </source>
</evidence>
<feature type="transmembrane region" description="Helical" evidence="6">
    <location>
        <begin position="40"/>
        <end position="59"/>
    </location>
</feature>
<sequence>MYDFYMFSKYILVGIINTAITALLILLLMYLGLGVYTSNAFGYIAGIIVSFILNTLFTFSTKLTWKRFIKFIINCGICYVVNLVVIYLVLFINNEWIYFAQLFGMGAYTVSGFILNKLWVMK</sequence>
<dbReference type="InterPro" id="IPR051401">
    <property type="entry name" value="GtrA_CellWall_Glycosyl"/>
</dbReference>
<comment type="similarity">
    <text evidence="2">Belongs to the GtrA family.</text>
</comment>
<gene>
    <name evidence="8" type="ORF">NCTC10672_01463</name>
</gene>
<dbReference type="PANTHER" id="PTHR38459:SF1">
    <property type="entry name" value="PROPHAGE BACTOPRENOL-LINKED GLUCOSE TRANSLOCASE HOMOLOG"/>
    <property type="match status" value="1"/>
</dbReference>